<dbReference type="PROSITE" id="PS50600">
    <property type="entry name" value="ULP_PROTEASE"/>
    <property type="match status" value="1"/>
</dbReference>
<accession>A0A317XB69</accession>
<evidence type="ECO:0000259" key="6">
    <source>
        <dbReference type="PROSITE" id="PS50600"/>
    </source>
</evidence>
<name>A0A317XB69_9EURO</name>
<dbReference type="AlphaFoldDB" id="A0A317XB69"/>
<feature type="region of interest" description="Disordered" evidence="5">
    <location>
        <begin position="1"/>
        <end position="61"/>
    </location>
</feature>
<keyword evidence="8" id="KW-1185">Reference proteome</keyword>
<dbReference type="Pfam" id="PF02902">
    <property type="entry name" value="Peptidase_C48"/>
    <property type="match status" value="1"/>
</dbReference>
<organism evidence="7 8">
    <name type="scientific">Aspergillus sclerotioniger CBS 115572</name>
    <dbReference type="NCBI Taxonomy" id="1450535"/>
    <lineage>
        <taxon>Eukaryota</taxon>
        <taxon>Fungi</taxon>
        <taxon>Dikarya</taxon>
        <taxon>Ascomycota</taxon>
        <taxon>Pezizomycotina</taxon>
        <taxon>Eurotiomycetes</taxon>
        <taxon>Eurotiomycetidae</taxon>
        <taxon>Eurotiales</taxon>
        <taxon>Aspergillaceae</taxon>
        <taxon>Aspergillus</taxon>
        <taxon>Aspergillus subgen. Circumdati</taxon>
    </lineage>
</organism>
<feature type="domain" description="Ubiquitin-like protease family profile" evidence="6">
    <location>
        <begin position="928"/>
        <end position="1098"/>
    </location>
</feature>
<dbReference type="PANTHER" id="PTHR12606">
    <property type="entry name" value="SENTRIN/SUMO-SPECIFIC PROTEASE"/>
    <property type="match status" value="1"/>
</dbReference>
<evidence type="ECO:0000256" key="2">
    <source>
        <dbReference type="ARBA" id="ARBA00022670"/>
    </source>
</evidence>
<dbReference type="GO" id="GO:0006508">
    <property type="term" value="P:proteolysis"/>
    <property type="evidence" value="ECO:0007669"/>
    <property type="project" value="UniProtKB-KW"/>
</dbReference>
<dbReference type="Proteomes" id="UP000246702">
    <property type="component" value="Unassembled WGS sequence"/>
</dbReference>
<dbReference type="RefSeq" id="XP_025470969.1">
    <property type="nucleotide sequence ID" value="XM_025613690.1"/>
</dbReference>
<feature type="region of interest" description="Disordered" evidence="5">
    <location>
        <begin position="729"/>
        <end position="753"/>
    </location>
</feature>
<dbReference type="Gene3D" id="3.40.395.10">
    <property type="entry name" value="Adenoviral Proteinase, Chain A"/>
    <property type="match status" value="1"/>
</dbReference>
<dbReference type="GeneID" id="37115833"/>
<feature type="region of interest" description="Disordered" evidence="5">
    <location>
        <begin position="452"/>
        <end position="611"/>
    </location>
</feature>
<dbReference type="GO" id="GO:0005634">
    <property type="term" value="C:nucleus"/>
    <property type="evidence" value="ECO:0007669"/>
    <property type="project" value="TreeGrafter"/>
</dbReference>
<evidence type="ECO:0000256" key="1">
    <source>
        <dbReference type="ARBA" id="ARBA00005234"/>
    </source>
</evidence>
<evidence type="ECO:0000256" key="3">
    <source>
        <dbReference type="ARBA" id="ARBA00022801"/>
    </source>
</evidence>
<protein>
    <recommendedName>
        <fullName evidence="6">Ubiquitin-like protease family profile domain-containing protein</fullName>
    </recommendedName>
</protein>
<dbReference type="InterPro" id="IPR003653">
    <property type="entry name" value="Peptidase_C48_C"/>
</dbReference>
<feature type="compositionally biased region" description="Polar residues" evidence="5">
    <location>
        <begin position="642"/>
        <end position="667"/>
    </location>
</feature>
<dbReference type="InterPro" id="IPR038765">
    <property type="entry name" value="Papain-like_cys_pep_sf"/>
</dbReference>
<dbReference type="GO" id="GO:0016929">
    <property type="term" value="F:deSUMOylase activity"/>
    <property type="evidence" value="ECO:0007669"/>
    <property type="project" value="TreeGrafter"/>
</dbReference>
<comment type="similarity">
    <text evidence="1">Belongs to the peptidase C48 family.</text>
</comment>
<keyword evidence="3" id="KW-0378">Hydrolase</keyword>
<proteinExistence type="inferred from homology"/>
<feature type="compositionally biased region" description="Polar residues" evidence="5">
    <location>
        <begin position="1"/>
        <end position="12"/>
    </location>
</feature>
<sequence length="1142" mass="127154">MSGVVATQQPSMENFDMQDVSMLTSDTTRVEAIDPSDDPMDCTPDIPESDNEKQPAEQSVSPLYQLRSVKLSGKPIAVRLDGQGNKVNSSIPLRTPFIRPDHRFSPKSRSSTYTGAEGQSNGYRLPRPETKYVSQPAFLQNNLGTSNFRSTGFDRSTWTLGNRPLTGPSRVGYANGTNSLLRGKSTTDKNLFRTTSSFANFSLPPHLTRNLIADAEFSRATSGLAHISLNSTLPRKRPLEDNESASVQHSVPQVDNVVLSKFRCVKPNSFAHVASPAESELPPGSPMDIDTPEQKEPQPNVPTTFDKIEPDSPLSHKVCPMDVTEGARDYSSSLNTHYMPGAWPDSVPPHDSFNVTPLPGSPVIAMMSGALMPSDSMELSDVEDNMAIEPVIQEIQQEPLSPWHTYWTAWQNSFQNVFTVPAGVTQSFSHAVRTAVTVVGAAKRRVCEVWHRRRTQPGRRQPPSPRGSPPRVKFRGLSPEQQQRMRREHRLRARGNSPPINLPFPDLSYIPDFPAKAESSPATEFHKQSNELVTKEPRDSVSRKPSASGSPKKRQASKRRDHPAQHERSSRASRSPTKQSKPREAGPVGIRKRLPFSPDKRAERAKRAKENSAVWRALMSGDQEEIKRAGGELIALREREASAQNQQPNELSMVENKTGSEGSTKLTQLANLESRSPTAADQIETKKSMELNEHTTLKAASPIAVEKEPKKFLKSKKNANAMARADIAYDNETKSPQQTTDASPHSVPKKPKFKRKVCFREPVVAEYIDDTRDWTELDPDLAPHLNEALDLEDTTTNDSSATGTITRTKKTETRSDQKENVPPAPELDEPSLDPWSQPFEYPLGRPVSAVRLFYPVQQPIPDGRTESVYAARWKEIEEEQKKRELPSRVKPDGPAVRPLSSEWEARIKHLENRSVPVARKVAATLSGDPLTKKDLATCYTQGDWLNDEIINSYLALIVDYLRRKNHNAGRHDKPRFHAFNSFFFSNLRDKGYESVARWAKRAKIGGPLLLDVDTVYIPVHNNQHWTLVVVRPVERSIEHFDSLGALSRRHIAVVKTWLRGELGPQYVEEEWRVLPSLSPQQDNGSDCGVFLLSTAKAVAIGLEPLSYGAADTPLLRRKIVAELMAGGLEGEFDPALGGQVLL</sequence>
<feature type="region of interest" description="Disordered" evidence="5">
    <location>
        <begin position="91"/>
        <end position="128"/>
    </location>
</feature>
<evidence type="ECO:0000313" key="7">
    <source>
        <dbReference type="EMBL" id="PWY94208.1"/>
    </source>
</evidence>
<feature type="region of interest" description="Disordered" evidence="5">
    <location>
        <begin position="790"/>
        <end position="837"/>
    </location>
</feature>
<dbReference type="OrthoDB" id="1939479at2759"/>
<reference evidence="7 8" key="1">
    <citation type="submission" date="2016-12" db="EMBL/GenBank/DDBJ databases">
        <title>The genomes of Aspergillus section Nigri reveals drivers in fungal speciation.</title>
        <authorList>
            <consortium name="DOE Joint Genome Institute"/>
            <person name="Vesth T.C."/>
            <person name="Nybo J."/>
            <person name="Theobald S."/>
            <person name="Brandl J."/>
            <person name="Frisvad J.C."/>
            <person name="Nielsen K.F."/>
            <person name="Lyhne E.K."/>
            <person name="Kogle M.E."/>
            <person name="Kuo A."/>
            <person name="Riley R."/>
            <person name="Clum A."/>
            <person name="Nolan M."/>
            <person name="Lipzen A."/>
            <person name="Salamov A."/>
            <person name="Henrissat B."/>
            <person name="Wiebenga A."/>
            <person name="De Vries R.P."/>
            <person name="Grigoriev I.V."/>
            <person name="Mortensen U.H."/>
            <person name="Andersen M.R."/>
            <person name="Baker S.E."/>
        </authorList>
    </citation>
    <scope>NUCLEOTIDE SEQUENCE [LARGE SCALE GENOMIC DNA]</scope>
    <source>
        <strain evidence="7 8">CBS 115572</strain>
    </source>
</reference>
<comment type="caution">
    <text evidence="7">The sequence shown here is derived from an EMBL/GenBank/DDBJ whole genome shotgun (WGS) entry which is preliminary data.</text>
</comment>
<feature type="compositionally biased region" description="Polar residues" evidence="5">
    <location>
        <begin position="107"/>
        <end position="122"/>
    </location>
</feature>
<feature type="region of interest" description="Disordered" evidence="5">
    <location>
        <begin position="274"/>
        <end position="299"/>
    </location>
</feature>
<keyword evidence="2" id="KW-0645">Protease</keyword>
<feature type="compositionally biased region" description="Basic and acidic residues" evidence="5">
    <location>
        <begin position="809"/>
        <end position="819"/>
    </location>
</feature>
<feature type="compositionally biased region" description="Basic and acidic residues" evidence="5">
    <location>
        <begin position="524"/>
        <end position="542"/>
    </location>
</feature>
<dbReference type="EMBL" id="MSFK01000005">
    <property type="protein sequence ID" value="PWY94208.1"/>
    <property type="molecule type" value="Genomic_DNA"/>
</dbReference>
<evidence type="ECO:0000256" key="4">
    <source>
        <dbReference type="ARBA" id="ARBA00022807"/>
    </source>
</evidence>
<feature type="region of interest" description="Disordered" evidence="5">
    <location>
        <begin position="639"/>
        <end position="667"/>
    </location>
</feature>
<feature type="compositionally biased region" description="Basic residues" evidence="5">
    <location>
        <begin position="484"/>
        <end position="493"/>
    </location>
</feature>
<evidence type="ECO:0000313" key="8">
    <source>
        <dbReference type="Proteomes" id="UP000246702"/>
    </source>
</evidence>
<gene>
    <name evidence="7" type="ORF">BO94DRAFT_554017</name>
</gene>
<dbReference type="GO" id="GO:0016926">
    <property type="term" value="P:protein desumoylation"/>
    <property type="evidence" value="ECO:0007669"/>
    <property type="project" value="TreeGrafter"/>
</dbReference>
<evidence type="ECO:0000256" key="5">
    <source>
        <dbReference type="SAM" id="MobiDB-lite"/>
    </source>
</evidence>
<dbReference type="STRING" id="1450535.A0A317XB69"/>
<dbReference type="SUPFAM" id="SSF54001">
    <property type="entry name" value="Cysteine proteinases"/>
    <property type="match status" value="1"/>
</dbReference>
<feature type="compositionally biased region" description="Polar residues" evidence="5">
    <location>
        <begin position="734"/>
        <end position="743"/>
    </location>
</feature>
<dbReference type="PANTHER" id="PTHR12606:SF141">
    <property type="entry name" value="GH15225P-RELATED"/>
    <property type="match status" value="1"/>
</dbReference>
<feature type="compositionally biased region" description="Basic residues" evidence="5">
    <location>
        <begin position="551"/>
        <end position="561"/>
    </location>
</feature>
<keyword evidence="4" id="KW-0788">Thiol protease</keyword>
<dbReference type="FunFam" id="3.40.395.10:FF:000014">
    <property type="entry name" value="Ulp1 protease family protein"/>
    <property type="match status" value="1"/>
</dbReference>